<evidence type="ECO:0000313" key="2">
    <source>
        <dbReference type="Proteomes" id="UP001060085"/>
    </source>
</evidence>
<comment type="caution">
    <text evidence="1">The sequence shown here is derived from an EMBL/GenBank/DDBJ whole genome shotgun (WGS) entry which is preliminary data.</text>
</comment>
<sequence>MRNGGPKSRKAHGHSISFTEHQLKRQADLTERFSKSRHLEELHKYQTWDKKEQYVDTFSEEFWAKFHKAQQKAEEEATATGAPMPDDLQLMATTPGGLIRGQLYGAGSQATHLRVENSRAVTELPPCCLEAEQRIMRSIEATVSIVCATFDEYMRRFA</sequence>
<dbReference type="EMBL" id="CM044703">
    <property type="protein sequence ID" value="KAI5672460.1"/>
    <property type="molecule type" value="Genomic_DNA"/>
</dbReference>
<reference evidence="2" key="1">
    <citation type="journal article" date="2023" name="Nat. Plants">
        <title>Single-cell RNA sequencing provides a high-resolution roadmap for understanding the multicellular compartmentation of specialized metabolism.</title>
        <authorList>
            <person name="Sun S."/>
            <person name="Shen X."/>
            <person name="Li Y."/>
            <person name="Li Y."/>
            <person name="Wang S."/>
            <person name="Li R."/>
            <person name="Zhang H."/>
            <person name="Shen G."/>
            <person name="Guo B."/>
            <person name="Wei J."/>
            <person name="Xu J."/>
            <person name="St-Pierre B."/>
            <person name="Chen S."/>
            <person name="Sun C."/>
        </authorList>
    </citation>
    <scope>NUCLEOTIDE SEQUENCE [LARGE SCALE GENOMIC DNA]</scope>
</reference>
<accession>A0ACC0BIH9</accession>
<name>A0ACC0BIH9_CATRO</name>
<dbReference type="Proteomes" id="UP001060085">
    <property type="component" value="Linkage Group LG03"/>
</dbReference>
<organism evidence="1 2">
    <name type="scientific">Catharanthus roseus</name>
    <name type="common">Madagascar periwinkle</name>
    <name type="synonym">Vinca rosea</name>
    <dbReference type="NCBI Taxonomy" id="4058"/>
    <lineage>
        <taxon>Eukaryota</taxon>
        <taxon>Viridiplantae</taxon>
        <taxon>Streptophyta</taxon>
        <taxon>Embryophyta</taxon>
        <taxon>Tracheophyta</taxon>
        <taxon>Spermatophyta</taxon>
        <taxon>Magnoliopsida</taxon>
        <taxon>eudicotyledons</taxon>
        <taxon>Gunneridae</taxon>
        <taxon>Pentapetalae</taxon>
        <taxon>asterids</taxon>
        <taxon>lamiids</taxon>
        <taxon>Gentianales</taxon>
        <taxon>Apocynaceae</taxon>
        <taxon>Rauvolfioideae</taxon>
        <taxon>Vinceae</taxon>
        <taxon>Catharanthinae</taxon>
        <taxon>Catharanthus</taxon>
    </lineage>
</organism>
<protein>
    <submittedName>
        <fullName evidence="1">Uncharacterized protein</fullName>
    </submittedName>
</protein>
<proteinExistence type="predicted"/>
<gene>
    <name evidence="1" type="ORF">M9H77_12824</name>
</gene>
<evidence type="ECO:0000313" key="1">
    <source>
        <dbReference type="EMBL" id="KAI5672460.1"/>
    </source>
</evidence>
<keyword evidence="2" id="KW-1185">Reference proteome</keyword>